<dbReference type="Pfam" id="PF15136">
    <property type="entry name" value="UPF0449"/>
    <property type="match status" value="1"/>
</dbReference>
<organism evidence="3 4">
    <name type="scientific">Bombus terrestris</name>
    <name type="common">Buff-tailed bumblebee</name>
    <name type="synonym">Apis terrestris</name>
    <dbReference type="NCBI Taxonomy" id="30195"/>
    <lineage>
        <taxon>Eukaryota</taxon>
        <taxon>Metazoa</taxon>
        <taxon>Ecdysozoa</taxon>
        <taxon>Arthropoda</taxon>
        <taxon>Hexapoda</taxon>
        <taxon>Insecta</taxon>
        <taxon>Pterygota</taxon>
        <taxon>Neoptera</taxon>
        <taxon>Endopterygota</taxon>
        <taxon>Hymenoptera</taxon>
        <taxon>Apocrita</taxon>
        <taxon>Aculeata</taxon>
        <taxon>Apoidea</taxon>
        <taxon>Anthophila</taxon>
        <taxon>Apidae</taxon>
        <taxon>Bombus</taxon>
        <taxon>Bombus</taxon>
    </lineage>
</organism>
<evidence type="ECO:0000313" key="3">
    <source>
        <dbReference type="Proteomes" id="UP000835206"/>
    </source>
</evidence>
<feature type="coiled-coil region" evidence="2">
    <location>
        <begin position="70"/>
        <end position="104"/>
    </location>
</feature>
<dbReference type="RefSeq" id="XP_003398225.1">
    <property type="nucleotide sequence ID" value="XM_003398177.4"/>
</dbReference>
<gene>
    <name evidence="4" type="primary">LOC100650533</name>
</gene>
<evidence type="ECO:0000313" key="4">
    <source>
        <dbReference type="RefSeq" id="XP_003398225.1"/>
    </source>
</evidence>
<evidence type="ECO:0000256" key="2">
    <source>
        <dbReference type="SAM" id="Coils"/>
    </source>
</evidence>
<reference evidence="4" key="1">
    <citation type="submission" date="2025-08" db="UniProtKB">
        <authorList>
            <consortium name="RefSeq"/>
        </authorList>
    </citation>
    <scope>IDENTIFICATION</scope>
</reference>
<dbReference type="OrthoDB" id="6129359at2759"/>
<keyword evidence="3" id="KW-1185">Reference proteome</keyword>
<protein>
    <submittedName>
        <fullName evidence="4">UPF0449 protein C19orf25</fullName>
    </submittedName>
</protein>
<dbReference type="GeneID" id="100650533"/>
<comment type="similarity">
    <text evidence="1">Belongs to the UPF0449 family.</text>
</comment>
<proteinExistence type="inferred from homology"/>
<dbReference type="Proteomes" id="UP000835206">
    <property type="component" value="Chromosome 10"/>
</dbReference>
<dbReference type="PANTHER" id="PTHR34766:SF1">
    <property type="entry name" value="UPF0449 PROTEIN C19ORF25"/>
    <property type="match status" value="1"/>
</dbReference>
<keyword evidence="2" id="KW-0175">Coiled coil</keyword>
<dbReference type="PANTHER" id="PTHR34766">
    <property type="entry name" value="UPF0449 PROTEIN C19ORF25"/>
    <property type="match status" value="1"/>
</dbReference>
<dbReference type="KEGG" id="bter:100650533"/>
<accession>A0A9B0F633</accession>
<dbReference type="InterPro" id="IPR028227">
    <property type="entry name" value="UPF0449"/>
</dbReference>
<name>A0A9B0F633_BOMTE</name>
<sequence>MFSNKKNNLPPRPHIPDSEHILEDLNNAPIDDIAFKIINKDKAFEEHSINTNTSDTYQKVKMYLSIKQQLKYLETTLAEREQQLKADNEEIRKLADNIKKQAQAALIT</sequence>
<dbReference type="AlphaFoldDB" id="A0A9B0F633"/>
<evidence type="ECO:0000256" key="1">
    <source>
        <dbReference type="ARBA" id="ARBA00006137"/>
    </source>
</evidence>